<gene>
    <name evidence="3" type="ORF">B1B05_10195</name>
</gene>
<comment type="caution">
    <text evidence="3">The sequence shown here is derived from an EMBL/GenBank/DDBJ whole genome shotgun (WGS) entry which is preliminary data.</text>
</comment>
<name>A0ABX4E8B5_9BACI</name>
<feature type="domain" description="Tail spike" evidence="1">
    <location>
        <begin position="91"/>
        <end position="330"/>
    </location>
</feature>
<dbReference type="InterPro" id="IPR010572">
    <property type="entry name" value="Tail_dom"/>
</dbReference>
<proteinExistence type="predicted"/>
<feature type="domain" description="Prophage endopeptidase tail N-terminal" evidence="2">
    <location>
        <begin position="16"/>
        <end position="80"/>
    </location>
</feature>
<evidence type="ECO:0000259" key="1">
    <source>
        <dbReference type="Pfam" id="PF06605"/>
    </source>
</evidence>
<evidence type="ECO:0000259" key="2">
    <source>
        <dbReference type="Pfam" id="PF18994"/>
    </source>
</evidence>
<evidence type="ECO:0000313" key="3">
    <source>
        <dbReference type="EMBL" id="OXS77967.1"/>
    </source>
</evidence>
<protein>
    <recommendedName>
        <fullName evidence="5">Phage minor structural protein, N-terminal region</fullName>
    </recommendedName>
</protein>
<dbReference type="Proteomes" id="UP000215545">
    <property type="component" value="Unassembled WGS sequence"/>
</dbReference>
<dbReference type="Pfam" id="PF06605">
    <property type="entry name" value="Prophage_tail"/>
    <property type="match status" value="1"/>
</dbReference>
<reference evidence="4" key="1">
    <citation type="submission" date="2017-03" db="EMBL/GenBank/DDBJ databases">
        <title>Bacillus sp. V-88(T) DSM27956, whole genome shotgun sequencing project.</title>
        <authorList>
            <person name="Dastager S.G."/>
            <person name="Neurgaonkar P.S."/>
            <person name="Dharne M.S."/>
        </authorList>
    </citation>
    <scope>NUCLEOTIDE SEQUENCE [LARGE SCALE GENOMIC DNA]</scope>
    <source>
        <strain evidence="4">DSM 25145</strain>
    </source>
</reference>
<dbReference type="EMBL" id="MWSK01000004">
    <property type="protein sequence ID" value="OXS77967.1"/>
    <property type="molecule type" value="Genomic_DNA"/>
</dbReference>
<organism evidence="3 4">
    <name type="scientific">Domibacillus enclensis</name>
    <dbReference type="NCBI Taxonomy" id="1017273"/>
    <lineage>
        <taxon>Bacteria</taxon>
        <taxon>Bacillati</taxon>
        <taxon>Bacillota</taxon>
        <taxon>Bacilli</taxon>
        <taxon>Bacillales</taxon>
        <taxon>Bacillaceae</taxon>
        <taxon>Domibacillus</taxon>
    </lineage>
</organism>
<dbReference type="Gene3D" id="6.20.110.10">
    <property type="match status" value="1"/>
</dbReference>
<dbReference type="InterPro" id="IPR044051">
    <property type="entry name" value="Prophage_tail_N"/>
</dbReference>
<evidence type="ECO:0008006" key="5">
    <source>
        <dbReference type="Google" id="ProtNLM"/>
    </source>
</evidence>
<accession>A0ABX4E8B5</accession>
<dbReference type="Gene3D" id="3.55.50.40">
    <property type="match status" value="1"/>
</dbReference>
<dbReference type="InterPro" id="IPR007119">
    <property type="entry name" value="Phage_tail_spike_N"/>
</dbReference>
<evidence type="ECO:0000313" key="4">
    <source>
        <dbReference type="Proteomes" id="UP000215545"/>
    </source>
</evidence>
<dbReference type="NCBIfam" id="TIGR01665">
    <property type="entry name" value="put_anti_recept"/>
    <property type="match status" value="1"/>
</dbReference>
<dbReference type="Pfam" id="PF18994">
    <property type="entry name" value="Prophage_tailD1"/>
    <property type="match status" value="1"/>
</dbReference>
<keyword evidence="4" id="KW-1185">Reference proteome</keyword>
<sequence>MSCTVKGVCSLISVTHNDGRSEPLINIQGAEIEEEVNGVFTLSFTSFFVDNPGYELLEEESIVDLAGQEFRMTDYKKKRLSKSVSGPHVFFDLIHHRVEGIQGGTRTAEEQAAFILDGSGWTWEVKGEIPPQLFLGAFGNSNAIQLIRLMCETLKCEVQIMPDKHLVFSKQIGKDDDFQFRSKYNIKDISRSVSTTDLFTAIKATGANGLEKEYRSDTWELYAINGKPRYADPVTNEEMVTEESLLAFAEQELGDRWIPQISIDVSVAELQEQGYEGVPGLGDRIWLIEPSMGLPFQTRVMKRKGNPFQKGKFVVTLSNVKQSFADILTETKVEIDKNAKEFRSRIEQTNKLIELEVERLGNGILEAYSRIQIESDRITSEVGRLDGDVLTANSRITQLADSVEVEVQRIDQNMGTLNTQVQINAGEISTKVSSTDYNGVEMISRINQTSTTIKMLAERIQLSGITEVAQTLHIGAPGSSGNKSLIFNNYSGIDTFGTDSMELTTFGFMHMNCETVRFDPYFGGRAAKVDLSTADEVIYGDNAPVARFG</sequence>